<reference evidence="1 2" key="1">
    <citation type="submission" date="2019-06" db="EMBL/GenBank/DDBJ databases">
        <title>A novel bacterium of genus Amaricoccus, isolated from marine sediment.</title>
        <authorList>
            <person name="Huang H."/>
            <person name="Mo K."/>
            <person name="Hu Y."/>
        </authorList>
    </citation>
    <scope>NUCLEOTIDE SEQUENCE [LARGE SCALE GENOMIC DNA]</scope>
    <source>
        <strain evidence="1 2">HB172011</strain>
    </source>
</reference>
<dbReference type="InterPro" id="IPR021333">
    <property type="entry name" value="DUF2946"/>
</dbReference>
<protein>
    <recommendedName>
        <fullName evidence="3">DUF2946 domain-containing protein</fullName>
    </recommendedName>
</protein>
<dbReference type="OrthoDB" id="7873131at2"/>
<dbReference type="EMBL" id="VFRP01000036">
    <property type="protein sequence ID" value="TPE46987.1"/>
    <property type="molecule type" value="Genomic_DNA"/>
</dbReference>
<accession>A0A501WIL5</accession>
<evidence type="ECO:0008006" key="3">
    <source>
        <dbReference type="Google" id="ProtNLM"/>
    </source>
</evidence>
<comment type="caution">
    <text evidence="1">The sequence shown here is derived from an EMBL/GenBank/DDBJ whole genome shotgun (WGS) entry which is preliminary data.</text>
</comment>
<dbReference type="AlphaFoldDB" id="A0A501WIL5"/>
<name>A0A501WIL5_9RHOB</name>
<organism evidence="1 2">
    <name type="scientific">Amaricoccus solimangrovi</name>
    <dbReference type="NCBI Taxonomy" id="2589815"/>
    <lineage>
        <taxon>Bacteria</taxon>
        <taxon>Pseudomonadati</taxon>
        <taxon>Pseudomonadota</taxon>
        <taxon>Alphaproteobacteria</taxon>
        <taxon>Rhodobacterales</taxon>
        <taxon>Paracoccaceae</taxon>
        <taxon>Amaricoccus</taxon>
    </lineage>
</organism>
<sequence length="117" mass="11941">MSGPLIRRALLVLTILGLLMPRVSGVVASAVPGMVTIVICTGQGLTTIRFGDAGKPVPVIDHPDHCLFAHATDTATRAEVAAPLARVVDATPRAGGALIRASGTTAPRPPPRAPPLV</sequence>
<dbReference type="Pfam" id="PF11162">
    <property type="entry name" value="DUF2946"/>
    <property type="match status" value="1"/>
</dbReference>
<proteinExistence type="predicted"/>
<keyword evidence="2" id="KW-1185">Reference proteome</keyword>
<gene>
    <name evidence="1" type="ORF">FJM51_20825</name>
</gene>
<evidence type="ECO:0000313" key="1">
    <source>
        <dbReference type="EMBL" id="TPE46987.1"/>
    </source>
</evidence>
<dbReference type="RefSeq" id="WP_140456055.1">
    <property type="nucleotide sequence ID" value="NZ_VFRP01000036.1"/>
</dbReference>
<evidence type="ECO:0000313" key="2">
    <source>
        <dbReference type="Proteomes" id="UP000319255"/>
    </source>
</evidence>
<dbReference type="Proteomes" id="UP000319255">
    <property type="component" value="Unassembled WGS sequence"/>
</dbReference>